<dbReference type="EMBL" id="JABTTQ020001893">
    <property type="protein sequence ID" value="KAK6127305.1"/>
    <property type="molecule type" value="Genomic_DNA"/>
</dbReference>
<feature type="compositionally biased region" description="Basic and acidic residues" evidence="1">
    <location>
        <begin position="305"/>
        <end position="317"/>
    </location>
</feature>
<sequence>MLQNLESKFELPIFYFLGSTNVEHISVFVLEKSDVFLCCRQPTVPSWEKDFCRVVGALDWETLLQMKKCMHFYDNVINWNDSAGEEAFCNAKRRYWAEINGFPCDIPFPDPDLYIEKINWDSKTNPELLPDSESVPVTPGSDHEPVVIFGDSFVQNQGFTVTGWGDDEETFEVPANQDDANYGDSWGQNWEWGNSCNNMAASGWPDCNNNNNTWQYSDGSGHGYMSWEGGWNNDWGWSYADNNFNYVGPVVEEQGMWNESNVRTTADAGRSYVSGYGSSRVQANEHCMNNMSRTDRGRHKGPYRGNKDKRATSREWKSINSCGGPVGQRAAIRDGQAWNREKRVS</sequence>
<dbReference type="Proteomes" id="UP001318860">
    <property type="component" value="Unassembled WGS sequence"/>
</dbReference>
<keyword evidence="3" id="KW-1185">Reference proteome</keyword>
<name>A0ABR0UZC1_REHGL</name>
<accession>A0ABR0UZC1</accession>
<dbReference type="PANTHER" id="PTHR34567">
    <property type="entry name" value="FK506-BINDING-LIKE PROTEIN"/>
    <property type="match status" value="1"/>
</dbReference>
<gene>
    <name evidence="2" type="ORF">DH2020_038968</name>
</gene>
<organism evidence="2 3">
    <name type="scientific">Rehmannia glutinosa</name>
    <name type="common">Chinese foxglove</name>
    <dbReference type="NCBI Taxonomy" id="99300"/>
    <lineage>
        <taxon>Eukaryota</taxon>
        <taxon>Viridiplantae</taxon>
        <taxon>Streptophyta</taxon>
        <taxon>Embryophyta</taxon>
        <taxon>Tracheophyta</taxon>
        <taxon>Spermatophyta</taxon>
        <taxon>Magnoliopsida</taxon>
        <taxon>eudicotyledons</taxon>
        <taxon>Gunneridae</taxon>
        <taxon>Pentapetalae</taxon>
        <taxon>asterids</taxon>
        <taxon>lamiids</taxon>
        <taxon>Lamiales</taxon>
        <taxon>Orobanchaceae</taxon>
        <taxon>Rehmannieae</taxon>
        <taxon>Rehmannia</taxon>
    </lineage>
</organism>
<reference evidence="2 3" key="1">
    <citation type="journal article" date="2021" name="Comput. Struct. Biotechnol. J.">
        <title>De novo genome assembly of the potent medicinal plant Rehmannia glutinosa using nanopore technology.</title>
        <authorList>
            <person name="Ma L."/>
            <person name="Dong C."/>
            <person name="Song C."/>
            <person name="Wang X."/>
            <person name="Zheng X."/>
            <person name="Niu Y."/>
            <person name="Chen S."/>
            <person name="Feng W."/>
        </authorList>
    </citation>
    <scope>NUCLEOTIDE SEQUENCE [LARGE SCALE GENOMIC DNA]</scope>
    <source>
        <strain evidence="2">DH-2019</strain>
    </source>
</reference>
<dbReference type="PANTHER" id="PTHR34567:SF3">
    <property type="entry name" value="FK506-BINDING-LIKE PROTEIN"/>
    <property type="match status" value="1"/>
</dbReference>
<comment type="caution">
    <text evidence="2">The sequence shown here is derived from an EMBL/GenBank/DDBJ whole genome shotgun (WGS) entry which is preliminary data.</text>
</comment>
<feature type="region of interest" description="Disordered" evidence="1">
    <location>
        <begin position="291"/>
        <end position="345"/>
    </location>
</feature>
<proteinExistence type="predicted"/>
<evidence type="ECO:0000313" key="2">
    <source>
        <dbReference type="EMBL" id="KAK6127305.1"/>
    </source>
</evidence>
<protein>
    <submittedName>
        <fullName evidence="2">Uncharacterized protein</fullName>
    </submittedName>
</protein>
<evidence type="ECO:0000313" key="3">
    <source>
        <dbReference type="Proteomes" id="UP001318860"/>
    </source>
</evidence>
<evidence type="ECO:0000256" key="1">
    <source>
        <dbReference type="SAM" id="MobiDB-lite"/>
    </source>
</evidence>